<dbReference type="Proteomes" id="UP000146149">
    <property type="component" value="Segment"/>
</dbReference>
<comment type="similarity">
    <text evidence="4">Belongs to the alphaherpesvirinae UL20 family.</text>
</comment>
<protein>
    <submittedName>
        <fullName evidence="13">Envelope protein UL20</fullName>
    </submittedName>
</protein>
<evidence type="ECO:0000256" key="5">
    <source>
        <dbReference type="ARBA" id="ARBA00022562"/>
    </source>
</evidence>
<reference evidence="13 14" key="1">
    <citation type="journal article" date="2014" name="Virus Res.">
        <title>Molecular characterization of the complete genome of falconid herpesvirus strain S-18.</title>
        <authorList>
            <person name="Spatz S.J."/>
            <person name="Volkening J.D."/>
            <person name="Ross T.A."/>
        </authorList>
    </citation>
    <scope>NUCLEOTIDE SEQUENCE [LARGE SCALE GENOMIC DNA]</scope>
    <source>
        <strain evidence="13">S-18</strain>
    </source>
</reference>
<keyword evidence="6 12" id="KW-0812">Transmembrane</keyword>
<evidence type="ECO:0000256" key="6">
    <source>
        <dbReference type="ARBA" id="ARBA00022692"/>
    </source>
</evidence>
<evidence type="ECO:0000256" key="12">
    <source>
        <dbReference type="SAM" id="Phobius"/>
    </source>
</evidence>
<evidence type="ECO:0000256" key="9">
    <source>
        <dbReference type="ARBA" id="ARBA00022870"/>
    </source>
</evidence>
<proteinExistence type="inferred from homology"/>
<dbReference type="OrthoDB" id="13644at10239"/>
<keyword evidence="8" id="KW-0946">Virion</keyword>
<dbReference type="GO" id="GO:0019058">
    <property type="term" value="P:viral life cycle"/>
    <property type="evidence" value="ECO:0007669"/>
    <property type="project" value="InterPro"/>
</dbReference>
<dbReference type="EMBL" id="KJ668231">
    <property type="protein sequence ID" value="AID52722.1"/>
    <property type="molecule type" value="Genomic_DNA"/>
</dbReference>
<accession>A0A068ER22</accession>
<evidence type="ECO:0000256" key="2">
    <source>
        <dbReference type="ARBA" id="ARBA00004328"/>
    </source>
</evidence>
<keyword evidence="5" id="KW-1048">Host nucleus</keyword>
<keyword evidence="9" id="KW-1043">Host membrane</keyword>
<feature type="transmembrane region" description="Helical" evidence="12">
    <location>
        <begin position="117"/>
        <end position="136"/>
    </location>
</feature>
<comment type="subcellular location">
    <subcellularLocation>
        <location evidence="1">Host Golgi apparatus membrane</location>
        <topology evidence="1">Multi-pass membrane protein</topology>
    </subcellularLocation>
    <subcellularLocation>
        <location evidence="3">Host nucleus membrane</location>
        <topology evidence="3">Multi-pass membrane protein</topology>
    </subcellularLocation>
    <subcellularLocation>
        <location evidence="2">Virion</location>
    </subcellularLocation>
</comment>
<name>A0A068ER22_9ALPH</name>
<keyword evidence="11 12" id="KW-0472">Membrane</keyword>
<evidence type="ECO:0000313" key="14">
    <source>
        <dbReference type="Proteomes" id="UP000146149"/>
    </source>
</evidence>
<dbReference type="GO" id="GO:0044178">
    <property type="term" value="C:host cell Golgi membrane"/>
    <property type="evidence" value="ECO:0007669"/>
    <property type="project" value="UniProtKB-SubCell"/>
</dbReference>
<evidence type="ECO:0000256" key="1">
    <source>
        <dbReference type="ARBA" id="ARBA00004252"/>
    </source>
</evidence>
<dbReference type="RefSeq" id="YP_009046516.1">
    <property type="nucleotide sequence ID" value="NC_024450.1"/>
</dbReference>
<dbReference type="InterPro" id="IPR007629">
    <property type="entry name" value="Herpes_UL20"/>
</dbReference>
<feature type="transmembrane region" description="Helical" evidence="12">
    <location>
        <begin position="157"/>
        <end position="177"/>
    </location>
</feature>
<keyword evidence="13" id="KW-0261">Viral envelope protein</keyword>
<dbReference type="GO" id="GO:0044200">
    <property type="term" value="C:host cell nuclear membrane"/>
    <property type="evidence" value="ECO:0007669"/>
    <property type="project" value="UniProtKB-SubCell"/>
</dbReference>
<gene>
    <name evidence="13" type="ORF">FaHV1S18_032</name>
</gene>
<feature type="transmembrane region" description="Helical" evidence="12">
    <location>
        <begin position="89"/>
        <end position="111"/>
    </location>
</feature>
<dbReference type="GeneID" id="19738320"/>
<organism evidence="13 14">
    <name type="scientific">Falconid herpesvirus 1</name>
    <dbReference type="NCBI Taxonomy" id="1510155"/>
    <lineage>
        <taxon>Viruses</taxon>
        <taxon>Duplodnaviria</taxon>
        <taxon>Heunggongvirae</taxon>
        <taxon>Peploviricota</taxon>
        <taxon>Herviviricetes</taxon>
        <taxon>Herpesvirales</taxon>
        <taxon>Orthoherpesviridae</taxon>
        <taxon>Alphaherpesvirinae</taxon>
        <taxon>Mardivirus</taxon>
        <taxon>Mardivirus columbidalpha1</taxon>
    </lineage>
</organism>
<evidence type="ECO:0000256" key="3">
    <source>
        <dbReference type="ARBA" id="ARBA00004634"/>
    </source>
</evidence>
<evidence type="ECO:0000256" key="11">
    <source>
        <dbReference type="ARBA" id="ARBA00023136"/>
    </source>
</evidence>
<dbReference type="Pfam" id="PF04544">
    <property type="entry name" value="Herpes_UL20"/>
    <property type="match status" value="1"/>
</dbReference>
<feature type="transmembrane region" description="Helical" evidence="12">
    <location>
        <begin position="218"/>
        <end position="238"/>
    </location>
</feature>
<sequence length="248" mass="26750">MGPDGDGQDDMVPLLTADNDGAIAAAQAALQLNTPAPMPLPTCKSVVDDEMGDAIEYVTLSSYGGDFDFYGTSDKDVPYGAHPIFTRRVLLFFVTTFLIRPACCGAFLTYSRFTGDQVLAILGIAVTVSFYALLALHAYIIRRNVIADRMPLNKTQVVVMGLLSACGPVAFVATAYVQTFNRREFFDRVLAATTTQDADVSAAETLTLVTCLTMLANLVYAIICVGDALGFILPRLWVGAVMKTYVPF</sequence>
<evidence type="ECO:0000256" key="7">
    <source>
        <dbReference type="ARBA" id="ARBA00022812"/>
    </source>
</evidence>
<keyword evidence="10 12" id="KW-1133">Transmembrane helix</keyword>
<evidence type="ECO:0000256" key="8">
    <source>
        <dbReference type="ARBA" id="ARBA00022844"/>
    </source>
</evidence>
<dbReference type="GO" id="GO:0019031">
    <property type="term" value="C:viral envelope"/>
    <property type="evidence" value="ECO:0007669"/>
    <property type="project" value="UniProtKB-KW"/>
</dbReference>
<dbReference type="KEGG" id="vg:19738320"/>
<keyword evidence="7" id="KW-1040">Host Golgi apparatus</keyword>
<evidence type="ECO:0000256" key="4">
    <source>
        <dbReference type="ARBA" id="ARBA00007652"/>
    </source>
</evidence>
<evidence type="ECO:0000313" key="13">
    <source>
        <dbReference type="EMBL" id="AID52722.1"/>
    </source>
</evidence>
<evidence type="ECO:0000256" key="10">
    <source>
        <dbReference type="ARBA" id="ARBA00022989"/>
    </source>
</evidence>